<evidence type="ECO:0000256" key="2">
    <source>
        <dbReference type="ARBA" id="ARBA00023125"/>
    </source>
</evidence>
<dbReference type="Gene3D" id="1.10.10.60">
    <property type="entry name" value="Homeodomain-like"/>
    <property type="match status" value="1"/>
</dbReference>
<evidence type="ECO:0000313" key="5">
    <source>
        <dbReference type="EMBL" id="MCV3269847.1"/>
    </source>
</evidence>
<feature type="domain" description="HTH araC/xylS-type" evidence="4">
    <location>
        <begin position="220"/>
        <end position="312"/>
    </location>
</feature>
<evidence type="ECO:0000313" key="6">
    <source>
        <dbReference type="Proteomes" id="UP001208690"/>
    </source>
</evidence>
<dbReference type="InterPro" id="IPR018060">
    <property type="entry name" value="HTH_AraC"/>
</dbReference>
<dbReference type="Proteomes" id="UP001208690">
    <property type="component" value="Unassembled WGS sequence"/>
</dbReference>
<dbReference type="Pfam" id="PF01965">
    <property type="entry name" value="DJ-1_PfpI"/>
    <property type="match status" value="1"/>
</dbReference>
<gene>
    <name evidence="5" type="ORF">MUB52_00265</name>
</gene>
<accession>A0ABT3B8F3</accession>
<keyword evidence="6" id="KW-1185">Reference proteome</keyword>
<reference evidence="5 6" key="1">
    <citation type="submission" date="2022-04" db="EMBL/GenBank/DDBJ databases">
        <title>Roseobacter sp. WL0113 is a bacterium isolated from neritic sediment.</title>
        <authorList>
            <person name="Wang L."/>
            <person name="He W."/>
            <person name="Zhang D.-F."/>
        </authorList>
    </citation>
    <scope>NUCLEOTIDE SEQUENCE [LARGE SCALE GENOMIC DNA]</scope>
    <source>
        <strain evidence="5 6">WL0113</strain>
    </source>
</reference>
<dbReference type="PROSITE" id="PS01124">
    <property type="entry name" value="HTH_ARAC_FAMILY_2"/>
    <property type="match status" value="1"/>
</dbReference>
<dbReference type="PANTHER" id="PTHR43130">
    <property type="entry name" value="ARAC-FAMILY TRANSCRIPTIONAL REGULATOR"/>
    <property type="match status" value="1"/>
</dbReference>
<dbReference type="InterPro" id="IPR018062">
    <property type="entry name" value="HTH_AraC-typ_CS"/>
</dbReference>
<evidence type="ECO:0000259" key="4">
    <source>
        <dbReference type="PROSITE" id="PS01124"/>
    </source>
</evidence>
<dbReference type="EMBL" id="JALIEB010000001">
    <property type="protein sequence ID" value="MCV3269847.1"/>
    <property type="molecule type" value="Genomic_DNA"/>
</dbReference>
<evidence type="ECO:0000256" key="1">
    <source>
        <dbReference type="ARBA" id="ARBA00023015"/>
    </source>
</evidence>
<name>A0ABT3B8F3_9RHOB</name>
<keyword evidence="1" id="KW-0805">Transcription regulation</keyword>
<dbReference type="InterPro" id="IPR052158">
    <property type="entry name" value="INH-QAR"/>
</dbReference>
<dbReference type="SUPFAM" id="SSF46689">
    <property type="entry name" value="Homeodomain-like"/>
    <property type="match status" value="2"/>
</dbReference>
<dbReference type="PROSITE" id="PS00041">
    <property type="entry name" value="HTH_ARAC_FAMILY_1"/>
    <property type="match status" value="1"/>
</dbReference>
<keyword evidence="3" id="KW-0804">Transcription</keyword>
<dbReference type="RefSeq" id="WP_263842180.1">
    <property type="nucleotide sequence ID" value="NZ_JALIEB010000001.1"/>
</dbReference>
<keyword evidence="2" id="KW-0238">DNA-binding</keyword>
<sequence length="327" mass="36057">MTSRDALQPYAFVLIPGFSQLGFACALEALSLANRHPGGGPYYRWRVLSETGGPVPAYNGVTIRVDGPLSELERTETIVICAGEDVGKNTSKALINWLRREVRRGMDFGALSSGTYVLALAGLLAGKRVTTHWEYRAALTEILPDVIMETAIFTIDGRVFTTAGGAASMDMMLERIRADHGTELATWVADQMVYTDPRLPDHAQRATLQGRAQVRNGKLAMALQIMENNIEDPLTPDEISTLVELSTRQLERLFAKHIGVSPKRYYLRLRLEKARDLLRQTDLKVTDVCVACGFKSLSHFSKSYRAAYGLSPGLEGGKAQLVWRGGI</sequence>
<dbReference type="PROSITE" id="PS51257">
    <property type="entry name" value="PROKAR_LIPOPROTEIN"/>
    <property type="match status" value="1"/>
</dbReference>
<dbReference type="SMART" id="SM00342">
    <property type="entry name" value="HTH_ARAC"/>
    <property type="match status" value="1"/>
</dbReference>
<dbReference type="InterPro" id="IPR002818">
    <property type="entry name" value="DJ-1/PfpI"/>
</dbReference>
<proteinExistence type="predicted"/>
<dbReference type="SUPFAM" id="SSF52317">
    <property type="entry name" value="Class I glutamine amidotransferase-like"/>
    <property type="match status" value="1"/>
</dbReference>
<dbReference type="PANTHER" id="PTHR43130:SF3">
    <property type="entry name" value="HTH-TYPE TRANSCRIPTIONAL REGULATOR RV1931C"/>
    <property type="match status" value="1"/>
</dbReference>
<protein>
    <submittedName>
        <fullName evidence="5">GlxA family transcriptional regulator</fullName>
    </submittedName>
</protein>
<dbReference type="Gene3D" id="3.40.50.880">
    <property type="match status" value="1"/>
</dbReference>
<dbReference type="Pfam" id="PF12833">
    <property type="entry name" value="HTH_18"/>
    <property type="match status" value="1"/>
</dbReference>
<comment type="caution">
    <text evidence="5">The sequence shown here is derived from an EMBL/GenBank/DDBJ whole genome shotgun (WGS) entry which is preliminary data.</text>
</comment>
<dbReference type="InterPro" id="IPR009057">
    <property type="entry name" value="Homeodomain-like_sf"/>
</dbReference>
<dbReference type="InterPro" id="IPR029062">
    <property type="entry name" value="Class_I_gatase-like"/>
</dbReference>
<organism evidence="5 6">
    <name type="scientific">Roseobacter sinensis</name>
    <dbReference type="NCBI Taxonomy" id="2931391"/>
    <lineage>
        <taxon>Bacteria</taxon>
        <taxon>Pseudomonadati</taxon>
        <taxon>Pseudomonadota</taxon>
        <taxon>Alphaproteobacteria</taxon>
        <taxon>Rhodobacterales</taxon>
        <taxon>Roseobacteraceae</taxon>
        <taxon>Roseobacter</taxon>
    </lineage>
</organism>
<evidence type="ECO:0000256" key="3">
    <source>
        <dbReference type="ARBA" id="ARBA00023163"/>
    </source>
</evidence>
<dbReference type="CDD" id="cd03136">
    <property type="entry name" value="GATase1_AraC_ArgR_like"/>
    <property type="match status" value="1"/>
</dbReference>